<gene>
    <name evidence="13" type="ORF">T459_14173</name>
</gene>
<protein>
    <recommendedName>
        <fullName evidence="12">Leucine-rich repeat-containing N-terminal plant-type domain-containing protein</fullName>
    </recommendedName>
</protein>
<dbReference type="InterPro" id="IPR001611">
    <property type="entry name" value="Leu-rich_rpt"/>
</dbReference>
<evidence type="ECO:0000256" key="10">
    <source>
        <dbReference type="ARBA" id="ARBA00023180"/>
    </source>
</evidence>
<dbReference type="AlphaFoldDB" id="A0A2G2ZGN6"/>
<dbReference type="OMA" id="THIDLGH"/>
<evidence type="ECO:0000256" key="9">
    <source>
        <dbReference type="ARBA" id="ARBA00023136"/>
    </source>
</evidence>
<dbReference type="EMBL" id="AYRZ02000005">
    <property type="protein sequence ID" value="PHT81158.1"/>
    <property type="molecule type" value="Genomic_DNA"/>
</dbReference>
<evidence type="ECO:0000256" key="5">
    <source>
        <dbReference type="ARBA" id="ARBA00022692"/>
    </source>
</evidence>
<accession>A0A2G2ZGN6</accession>
<sequence length="602" mass="67836">MSYRLFLLASFFLCQLAFSSSIPHLCNKDESISLVTFKKSLTIDPSASADCDYSGQPYYGKISSWNMSRDCCSWDGVICDEITGHVVELDLNCSQLVGNIDSNSSLFQLSRLQRLNHSRNTFSNSHISPLFGRLSSLTHLDLSYTSLSGQIPSEISHLSKLQSLHLLNYDIQLGPHNFKILLQNLTQLRLLDLRLVNISSTIPPKFSSHLTTLRLGDTDLYGIIPERIFHLSNLKELDLSYNDHPSGYFPTTKWNSTASIEELYLSQVDFSGSFLPESIGYLTFLRYVMLNSCNLSGKIPKSLWDLTRLEHLDLKDNLLEGSIPLFTSGLQNLSYLRLLNNLLNGVIPSWKFSLPSLSKLDLKDNHFCGQLEDFRYNSVLTHIDLGHNQLQGYLSESIQKLVNLASIHLEHNQFQGPLPKSLQNLVNLTWLDLSSNNFSGNVDVSIFSNLKQLFLLELSHNSISLTNENNVNSTLPESVESLGLSGCEIRELDFLRSAKQLSYLDLSNNKIQGRIPDFALSNWMNSMSNLNLSHNMLTSSNQIHLLPLLDIDLQSNFLQGPLPIPPPSVQLFFMSKNNLTGEIPSSFCNLTLLESRIRIVRN</sequence>
<evidence type="ECO:0000256" key="6">
    <source>
        <dbReference type="ARBA" id="ARBA00022729"/>
    </source>
</evidence>
<dbReference type="PANTHER" id="PTHR48061:SF5">
    <property type="entry name" value="DISEASE RESISTANCE PROTEIN"/>
    <property type="match status" value="1"/>
</dbReference>
<evidence type="ECO:0000256" key="7">
    <source>
        <dbReference type="ARBA" id="ARBA00022737"/>
    </source>
</evidence>
<dbReference type="SUPFAM" id="SSF52058">
    <property type="entry name" value="L domain-like"/>
    <property type="match status" value="2"/>
</dbReference>
<evidence type="ECO:0000259" key="12">
    <source>
        <dbReference type="Pfam" id="PF08263"/>
    </source>
</evidence>
<evidence type="ECO:0000313" key="14">
    <source>
        <dbReference type="Proteomes" id="UP000222542"/>
    </source>
</evidence>
<keyword evidence="6 11" id="KW-0732">Signal</keyword>
<comment type="subcellular location">
    <subcellularLocation>
        <location evidence="1">Cell membrane</location>
        <topology evidence="1">Single-pass type I membrane protein</topology>
    </subcellularLocation>
</comment>
<keyword evidence="4" id="KW-0433">Leucine-rich repeat</keyword>
<name>A0A2G2ZGN6_CAPAN</name>
<dbReference type="Pfam" id="PF08263">
    <property type="entry name" value="LRRNT_2"/>
    <property type="match status" value="1"/>
</dbReference>
<dbReference type="GO" id="GO:0050832">
    <property type="term" value="P:defense response to fungus"/>
    <property type="evidence" value="ECO:0007669"/>
    <property type="project" value="UniProtKB-ARBA"/>
</dbReference>
<keyword evidence="3" id="KW-1003">Cell membrane</keyword>
<evidence type="ECO:0000256" key="1">
    <source>
        <dbReference type="ARBA" id="ARBA00004251"/>
    </source>
</evidence>
<keyword evidence="5" id="KW-0812">Transmembrane</keyword>
<dbReference type="Gramene" id="PHT81158">
    <property type="protein sequence ID" value="PHT81158"/>
    <property type="gene ID" value="T459_14173"/>
</dbReference>
<evidence type="ECO:0000256" key="3">
    <source>
        <dbReference type="ARBA" id="ARBA00022475"/>
    </source>
</evidence>
<feature type="signal peptide" evidence="11">
    <location>
        <begin position="1"/>
        <end position="19"/>
    </location>
</feature>
<dbReference type="Proteomes" id="UP000222542">
    <property type="component" value="Unassembled WGS sequence"/>
</dbReference>
<dbReference type="PANTHER" id="PTHR48061">
    <property type="entry name" value="LEUCINE-RICH REPEAT RECEPTOR PROTEIN KINASE EMS1-LIKE-RELATED"/>
    <property type="match status" value="1"/>
</dbReference>
<evidence type="ECO:0000256" key="8">
    <source>
        <dbReference type="ARBA" id="ARBA00022989"/>
    </source>
</evidence>
<dbReference type="PROSITE" id="PS51450">
    <property type="entry name" value="LRR"/>
    <property type="match status" value="1"/>
</dbReference>
<keyword evidence="14" id="KW-1185">Reference proteome</keyword>
<evidence type="ECO:0000313" key="13">
    <source>
        <dbReference type="EMBL" id="PHT81158.1"/>
    </source>
</evidence>
<feature type="domain" description="Leucine-rich repeat-containing N-terminal plant-type" evidence="12">
    <location>
        <begin position="29"/>
        <end position="80"/>
    </location>
</feature>
<dbReference type="Gene3D" id="3.80.10.10">
    <property type="entry name" value="Ribonuclease Inhibitor"/>
    <property type="match status" value="5"/>
</dbReference>
<dbReference type="Pfam" id="PF00560">
    <property type="entry name" value="LRR_1"/>
    <property type="match status" value="7"/>
</dbReference>
<dbReference type="InterPro" id="IPR046956">
    <property type="entry name" value="RLP23-like"/>
</dbReference>
<reference evidence="13 14" key="2">
    <citation type="journal article" date="2017" name="Genome Biol.">
        <title>New reference genome sequences of hot pepper reveal the massive evolution of plant disease-resistance genes by retroduplication.</title>
        <authorList>
            <person name="Kim S."/>
            <person name="Park J."/>
            <person name="Yeom S.I."/>
            <person name="Kim Y.M."/>
            <person name="Seo E."/>
            <person name="Kim K.T."/>
            <person name="Kim M.S."/>
            <person name="Lee J.M."/>
            <person name="Cheong K."/>
            <person name="Shin H.S."/>
            <person name="Kim S.B."/>
            <person name="Han K."/>
            <person name="Lee J."/>
            <person name="Park M."/>
            <person name="Lee H.A."/>
            <person name="Lee H.Y."/>
            <person name="Lee Y."/>
            <person name="Oh S."/>
            <person name="Lee J.H."/>
            <person name="Choi E."/>
            <person name="Choi E."/>
            <person name="Lee S.E."/>
            <person name="Jeon J."/>
            <person name="Kim H."/>
            <person name="Choi G."/>
            <person name="Song H."/>
            <person name="Lee J."/>
            <person name="Lee S.C."/>
            <person name="Kwon J.K."/>
            <person name="Lee H.Y."/>
            <person name="Koo N."/>
            <person name="Hong Y."/>
            <person name="Kim R.W."/>
            <person name="Kang W.H."/>
            <person name="Huh J.H."/>
            <person name="Kang B.C."/>
            <person name="Yang T.J."/>
            <person name="Lee Y.H."/>
            <person name="Bennetzen J.L."/>
            <person name="Choi D."/>
        </authorList>
    </citation>
    <scope>NUCLEOTIDE SEQUENCE [LARGE SCALE GENOMIC DNA]</scope>
    <source>
        <strain evidence="14">cv. CM334</strain>
    </source>
</reference>
<reference evidence="13 14" key="1">
    <citation type="journal article" date="2014" name="Nat. Genet.">
        <title>Genome sequence of the hot pepper provides insights into the evolution of pungency in Capsicum species.</title>
        <authorList>
            <person name="Kim S."/>
            <person name="Park M."/>
            <person name="Yeom S.I."/>
            <person name="Kim Y.M."/>
            <person name="Lee J.M."/>
            <person name="Lee H.A."/>
            <person name="Seo E."/>
            <person name="Choi J."/>
            <person name="Cheong K."/>
            <person name="Kim K.T."/>
            <person name="Jung K."/>
            <person name="Lee G.W."/>
            <person name="Oh S.K."/>
            <person name="Bae C."/>
            <person name="Kim S.B."/>
            <person name="Lee H.Y."/>
            <person name="Kim S.Y."/>
            <person name="Kim M.S."/>
            <person name="Kang B.C."/>
            <person name="Jo Y.D."/>
            <person name="Yang H.B."/>
            <person name="Jeong H.J."/>
            <person name="Kang W.H."/>
            <person name="Kwon J.K."/>
            <person name="Shin C."/>
            <person name="Lim J.Y."/>
            <person name="Park J.H."/>
            <person name="Huh J.H."/>
            <person name="Kim J.S."/>
            <person name="Kim B.D."/>
            <person name="Cohen O."/>
            <person name="Paran I."/>
            <person name="Suh M.C."/>
            <person name="Lee S.B."/>
            <person name="Kim Y.K."/>
            <person name="Shin Y."/>
            <person name="Noh S.J."/>
            <person name="Park J."/>
            <person name="Seo Y.S."/>
            <person name="Kwon S.Y."/>
            <person name="Kim H.A."/>
            <person name="Park J.M."/>
            <person name="Kim H.J."/>
            <person name="Choi S.B."/>
            <person name="Bosland P.W."/>
            <person name="Reeves G."/>
            <person name="Jo S.H."/>
            <person name="Lee B.W."/>
            <person name="Cho H.T."/>
            <person name="Choi H.S."/>
            <person name="Lee M.S."/>
            <person name="Yu Y."/>
            <person name="Do Choi Y."/>
            <person name="Park B.S."/>
            <person name="van Deynze A."/>
            <person name="Ashrafi H."/>
            <person name="Hill T."/>
            <person name="Kim W.T."/>
            <person name="Pai H.S."/>
            <person name="Ahn H.K."/>
            <person name="Yeam I."/>
            <person name="Giovannoni J.J."/>
            <person name="Rose J.K."/>
            <person name="Sorensen I."/>
            <person name="Lee S.J."/>
            <person name="Kim R.W."/>
            <person name="Choi I.Y."/>
            <person name="Choi B.S."/>
            <person name="Lim J.S."/>
            <person name="Lee Y.H."/>
            <person name="Choi D."/>
        </authorList>
    </citation>
    <scope>NUCLEOTIDE SEQUENCE [LARGE SCALE GENOMIC DNA]</scope>
    <source>
        <strain evidence="14">cv. CM334</strain>
    </source>
</reference>
<proteinExistence type="inferred from homology"/>
<organism evidence="13 14">
    <name type="scientific">Capsicum annuum</name>
    <name type="common">Capsicum pepper</name>
    <dbReference type="NCBI Taxonomy" id="4072"/>
    <lineage>
        <taxon>Eukaryota</taxon>
        <taxon>Viridiplantae</taxon>
        <taxon>Streptophyta</taxon>
        <taxon>Embryophyta</taxon>
        <taxon>Tracheophyta</taxon>
        <taxon>Spermatophyta</taxon>
        <taxon>Magnoliopsida</taxon>
        <taxon>eudicotyledons</taxon>
        <taxon>Gunneridae</taxon>
        <taxon>Pentapetalae</taxon>
        <taxon>asterids</taxon>
        <taxon>lamiids</taxon>
        <taxon>Solanales</taxon>
        <taxon>Solanaceae</taxon>
        <taxon>Solanoideae</taxon>
        <taxon>Capsiceae</taxon>
        <taxon>Capsicum</taxon>
    </lineage>
</organism>
<keyword evidence="9" id="KW-0472">Membrane</keyword>
<feature type="chain" id="PRO_5013673205" description="Leucine-rich repeat-containing N-terminal plant-type domain-containing protein" evidence="11">
    <location>
        <begin position="20"/>
        <end position="602"/>
    </location>
</feature>
<keyword evidence="8" id="KW-1133">Transmembrane helix</keyword>
<dbReference type="InterPro" id="IPR013210">
    <property type="entry name" value="LRR_N_plant-typ"/>
</dbReference>
<evidence type="ECO:0000256" key="2">
    <source>
        <dbReference type="ARBA" id="ARBA00009592"/>
    </source>
</evidence>
<keyword evidence="7" id="KW-0677">Repeat</keyword>
<dbReference type="InterPro" id="IPR032675">
    <property type="entry name" value="LRR_dom_sf"/>
</dbReference>
<evidence type="ECO:0000256" key="4">
    <source>
        <dbReference type="ARBA" id="ARBA00022614"/>
    </source>
</evidence>
<dbReference type="InterPro" id="IPR003591">
    <property type="entry name" value="Leu-rich_rpt_typical-subtyp"/>
</dbReference>
<keyword evidence="10" id="KW-0325">Glycoprotein</keyword>
<evidence type="ECO:0000256" key="11">
    <source>
        <dbReference type="SAM" id="SignalP"/>
    </source>
</evidence>
<dbReference type="SMART" id="SM00369">
    <property type="entry name" value="LRR_TYP"/>
    <property type="match status" value="6"/>
</dbReference>
<comment type="caution">
    <text evidence="13">The sequence shown here is derived from an EMBL/GenBank/DDBJ whole genome shotgun (WGS) entry which is preliminary data.</text>
</comment>
<dbReference type="FunFam" id="3.80.10.10:FF:000041">
    <property type="entry name" value="LRR receptor-like serine/threonine-protein kinase ERECTA"/>
    <property type="match status" value="1"/>
</dbReference>
<dbReference type="GO" id="GO:0005886">
    <property type="term" value="C:plasma membrane"/>
    <property type="evidence" value="ECO:0007669"/>
    <property type="project" value="UniProtKB-SubCell"/>
</dbReference>
<comment type="similarity">
    <text evidence="2">Belongs to the RLP family.</text>
</comment>